<keyword evidence="11" id="KW-1185">Reference proteome</keyword>
<dbReference type="WBParaSite" id="ECPE_0000670501-mRNA-1">
    <property type="protein sequence ID" value="ECPE_0000670501-mRNA-1"/>
    <property type="gene ID" value="ECPE_0000670501"/>
</dbReference>
<dbReference type="GO" id="GO:0004832">
    <property type="term" value="F:valine-tRNA ligase activity"/>
    <property type="evidence" value="ECO:0007669"/>
    <property type="project" value="UniProtKB-EC"/>
</dbReference>
<keyword evidence="3" id="KW-0547">Nucleotide-binding</keyword>
<dbReference type="GO" id="GO:0006438">
    <property type="term" value="P:valyl-tRNA aminoacylation"/>
    <property type="evidence" value="ECO:0007669"/>
    <property type="project" value="InterPro"/>
</dbReference>
<evidence type="ECO:0000313" key="12">
    <source>
        <dbReference type="WBParaSite" id="ECPE_0000670501-mRNA-1"/>
    </source>
</evidence>
<reference evidence="12" key="1">
    <citation type="submission" date="2016-06" db="UniProtKB">
        <authorList>
            <consortium name="WormBaseParasite"/>
        </authorList>
    </citation>
    <scope>IDENTIFICATION</scope>
</reference>
<evidence type="ECO:0000256" key="4">
    <source>
        <dbReference type="ARBA" id="ARBA00022840"/>
    </source>
</evidence>
<dbReference type="Gene3D" id="3.40.50.620">
    <property type="entry name" value="HUPs"/>
    <property type="match status" value="1"/>
</dbReference>
<keyword evidence="5" id="KW-0648">Protein biosynthesis</keyword>
<dbReference type="PANTHER" id="PTHR11946">
    <property type="entry name" value="VALYL-TRNA SYNTHETASES"/>
    <property type="match status" value="1"/>
</dbReference>
<dbReference type="InterPro" id="IPR002303">
    <property type="entry name" value="Valyl-tRNA_ligase"/>
</dbReference>
<feature type="region of interest" description="Disordered" evidence="8">
    <location>
        <begin position="224"/>
        <end position="310"/>
    </location>
</feature>
<proteinExistence type="predicted"/>
<evidence type="ECO:0000256" key="2">
    <source>
        <dbReference type="ARBA" id="ARBA00022598"/>
    </source>
</evidence>
<organism evidence="12">
    <name type="scientific">Echinostoma caproni</name>
    <dbReference type="NCBI Taxonomy" id="27848"/>
    <lineage>
        <taxon>Eukaryota</taxon>
        <taxon>Metazoa</taxon>
        <taxon>Spiralia</taxon>
        <taxon>Lophotrochozoa</taxon>
        <taxon>Platyhelminthes</taxon>
        <taxon>Trematoda</taxon>
        <taxon>Digenea</taxon>
        <taxon>Plagiorchiida</taxon>
        <taxon>Echinostomata</taxon>
        <taxon>Echinostomatoidea</taxon>
        <taxon>Echinostomatidae</taxon>
        <taxon>Echinostoma</taxon>
    </lineage>
</organism>
<feature type="region of interest" description="Disordered" evidence="8">
    <location>
        <begin position="163"/>
        <end position="191"/>
    </location>
</feature>
<feature type="compositionally biased region" description="Low complexity" evidence="8">
    <location>
        <begin position="286"/>
        <end position="302"/>
    </location>
</feature>
<sequence length="310" mass="33927">MDHAGIATQAVVERELRKQSQRTASAPGTTPEANPRLMLGRHEFVEKVWKWKNKQSTLIRQQLDSLGLSLDWSREFFTLDEVDTIELHEATQLPVPGYTEPQMFGIMDYFAYPLCNRLLDFSPQFIRDTFMGTGSGYGPVSSFPSLDSASRAMAQGRISSQGLPGADLSSGWSPRGIAPTSGRHLTNRDPGTFLLERQSRLRINRSYPDGDLSEGRMTLITLAGRSLRSGSRQDKDDHMSTDSHSKSPTAPNHLPLLQQPIASALQSPKFTILPPPDEVNHPIGASPSSVSNKSSSSSSPNPTGADPQLS</sequence>
<dbReference type="Pfam" id="PF00133">
    <property type="entry name" value="tRNA-synt_1"/>
    <property type="match status" value="1"/>
</dbReference>
<accession>A0A183AIA7</accession>
<evidence type="ECO:0000256" key="5">
    <source>
        <dbReference type="ARBA" id="ARBA00022917"/>
    </source>
</evidence>
<feature type="compositionally biased region" description="Basic and acidic residues" evidence="8">
    <location>
        <begin position="231"/>
        <end position="245"/>
    </location>
</feature>
<dbReference type="SUPFAM" id="SSF52374">
    <property type="entry name" value="Nucleotidylyl transferase"/>
    <property type="match status" value="1"/>
</dbReference>
<dbReference type="EMBL" id="UZAN01043712">
    <property type="protein sequence ID" value="VDP79069.1"/>
    <property type="molecule type" value="Genomic_DNA"/>
</dbReference>
<protein>
    <recommendedName>
        <fullName evidence="1">valine--tRNA ligase</fullName>
        <ecNumber evidence="1">6.1.1.9</ecNumber>
    </recommendedName>
    <alternativeName>
        <fullName evidence="7">Valyl-tRNA synthetase</fullName>
    </alternativeName>
</protein>
<feature type="region of interest" description="Disordered" evidence="8">
    <location>
        <begin position="14"/>
        <end position="35"/>
    </location>
</feature>
<evidence type="ECO:0000313" key="10">
    <source>
        <dbReference type="EMBL" id="VDP79069.1"/>
    </source>
</evidence>
<dbReference type="PANTHER" id="PTHR11946:SF93">
    <property type="entry name" value="VALINE--TRNA LIGASE, CHLOROPLASTIC_MITOCHONDRIAL 2"/>
    <property type="match status" value="1"/>
</dbReference>
<evidence type="ECO:0000256" key="1">
    <source>
        <dbReference type="ARBA" id="ARBA00013169"/>
    </source>
</evidence>
<gene>
    <name evidence="10" type="ORF">ECPE_LOCUS6692</name>
</gene>
<dbReference type="AlphaFoldDB" id="A0A183AIA7"/>
<reference evidence="10 11" key="2">
    <citation type="submission" date="2018-11" db="EMBL/GenBank/DDBJ databases">
        <authorList>
            <consortium name="Pathogen Informatics"/>
        </authorList>
    </citation>
    <scope>NUCLEOTIDE SEQUENCE [LARGE SCALE GENOMIC DNA]</scope>
    <source>
        <strain evidence="10 11">Egypt</strain>
    </source>
</reference>
<dbReference type="OrthoDB" id="10527025at2759"/>
<dbReference type="GO" id="GO:0005829">
    <property type="term" value="C:cytosol"/>
    <property type="evidence" value="ECO:0007669"/>
    <property type="project" value="TreeGrafter"/>
</dbReference>
<evidence type="ECO:0000313" key="11">
    <source>
        <dbReference type="Proteomes" id="UP000272942"/>
    </source>
</evidence>
<name>A0A183AIA7_9TREM</name>
<dbReference type="Proteomes" id="UP000272942">
    <property type="component" value="Unassembled WGS sequence"/>
</dbReference>
<evidence type="ECO:0000256" key="8">
    <source>
        <dbReference type="SAM" id="MobiDB-lite"/>
    </source>
</evidence>
<dbReference type="EC" id="6.1.1.9" evidence="1"/>
<feature type="domain" description="Aminoacyl-tRNA synthetase class Ia" evidence="9">
    <location>
        <begin position="1"/>
        <end position="81"/>
    </location>
</feature>
<feature type="compositionally biased region" description="Polar residues" evidence="8">
    <location>
        <begin position="21"/>
        <end position="32"/>
    </location>
</feature>
<keyword evidence="6" id="KW-0030">Aminoacyl-tRNA synthetase</keyword>
<feature type="compositionally biased region" description="Polar residues" evidence="8">
    <location>
        <begin position="260"/>
        <end position="269"/>
    </location>
</feature>
<evidence type="ECO:0000256" key="7">
    <source>
        <dbReference type="ARBA" id="ARBA00029936"/>
    </source>
</evidence>
<dbReference type="GO" id="GO:0005524">
    <property type="term" value="F:ATP binding"/>
    <property type="evidence" value="ECO:0007669"/>
    <property type="project" value="UniProtKB-KW"/>
</dbReference>
<keyword evidence="4" id="KW-0067">ATP-binding</keyword>
<evidence type="ECO:0000259" key="9">
    <source>
        <dbReference type="Pfam" id="PF00133"/>
    </source>
</evidence>
<dbReference type="InterPro" id="IPR002300">
    <property type="entry name" value="aa-tRNA-synth_Ia"/>
</dbReference>
<evidence type="ECO:0000256" key="6">
    <source>
        <dbReference type="ARBA" id="ARBA00023146"/>
    </source>
</evidence>
<dbReference type="InterPro" id="IPR014729">
    <property type="entry name" value="Rossmann-like_a/b/a_fold"/>
</dbReference>
<keyword evidence="2" id="KW-0436">Ligase</keyword>
<evidence type="ECO:0000256" key="3">
    <source>
        <dbReference type="ARBA" id="ARBA00022741"/>
    </source>
</evidence>